<reference evidence="1" key="1">
    <citation type="submission" date="2023-11" db="EMBL/GenBank/DDBJ databases">
        <authorList>
            <person name="Poullet M."/>
        </authorList>
    </citation>
    <scope>NUCLEOTIDE SEQUENCE</scope>
    <source>
        <strain evidence="1">E1834</strain>
    </source>
</reference>
<dbReference type="Proteomes" id="UP001497535">
    <property type="component" value="Unassembled WGS sequence"/>
</dbReference>
<accession>A0ACB0ZZD4</accession>
<proteinExistence type="predicted"/>
<keyword evidence="2" id="KW-1185">Reference proteome</keyword>
<dbReference type="EMBL" id="CAVMJV010000051">
    <property type="protein sequence ID" value="CAK5083528.1"/>
    <property type="molecule type" value="Genomic_DNA"/>
</dbReference>
<sequence>MFGFAAIPSILQFIGFFFLPESPRWLYQNNLKSESEKVLSKIYNGDQNWIKYGLLKNV</sequence>
<name>A0ACB0ZZD4_MELEN</name>
<comment type="caution">
    <text evidence="1">The sequence shown here is derived from an EMBL/GenBank/DDBJ whole genome shotgun (WGS) entry which is preliminary data.</text>
</comment>
<evidence type="ECO:0000313" key="2">
    <source>
        <dbReference type="Proteomes" id="UP001497535"/>
    </source>
</evidence>
<protein>
    <submittedName>
        <fullName evidence="1">Uncharacterized protein</fullName>
    </submittedName>
</protein>
<organism evidence="1 2">
    <name type="scientific">Meloidogyne enterolobii</name>
    <name type="common">Root-knot nematode worm</name>
    <name type="synonym">Meloidogyne mayaguensis</name>
    <dbReference type="NCBI Taxonomy" id="390850"/>
    <lineage>
        <taxon>Eukaryota</taxon>
        <taxon>Metazoa</taxon>
        <taxon>Ecdysozoa</taxon>
        <taxon>Nematoda</taxon>
        <taxon>Chromadorea</taxon>
        <taxon>Rhabditida</taxon>
        <taxon>Tylenchina</taxon>
        <taxon>Tylenchomorpha</taxon>
        <taxon>Tylenchoidea</taxon>
        <taxon>Meloidogynidae</taxon>
        <taxon>Meloidogyninae</taxon>
        <taxon>Meloidogyne</taxon>
    </lineage>
</organism>
<gene>
    <name evidence="1" type="ORF">MENTE1834_LOCUS30873</name>
</gene>
<evidence type="ECO:0000313" key="1">
    <source>
        <dbReference type="EMBL" id="CAK5083528.1"/>
    </source>
</evidence>